<sequence>MTLVFRKTKEEDVPAVMKIIDDAKFLLAATGSPQWQNDYPSIETIEKDIEEAISYVLLVDGEVAGTLALQQTPDKNYQEIFEGKWEKEADPYTTIHRIALSKVFRGQKLAYRLIEFAQEETKKLGITQIRVDTHRMNSGMQRIMAHCGFKFCGIVYVDDYVDNERLAYQKLLQ</sequence>
<organism evidence="2 3">
    <name type="scientific">Enterococcus villorum</name>
    <dbReference type="NCBI Taxonomy" id="112904"/>
    <lineage>
        <taxon>Bacteria</taxon>
        <taxon>Bacillati</taxon>
        <taxon>Bacillota</taxon>
        <taxon>Bacilli</taxon>
        <taxon>Lactobacillales</taxon>
        <taxon>Enterococcaceae</taxon>
        <taxon>Enterococcus</taxon>
    </lineage>
</organism>
<dbReference type="PROSITE" id="PS51186">
    <property type="entry name" value="GNAT"/>
    <property type="match status" value="1"/>
</dbReference>
<dbReference type="STRING" id="112904.BH747_09435"/>
<evidence type="ECO:0000259" key="1">
    <source>
        <dbReference type="PROSITE" id="PS51186"/>
    </source>
</evidence>
<reference evidence="2 3" key="1">
    <citation type="journal article" date="2017" name="BMC Microbiol.">
        <title>Comparative genomics of Enterococcus spp. isolated from bovine feces.</title>
        <authorList>
            <person name="Beukers A.G."/>
            <person name="Zaheer R."/>
            <person name="Goji N."/>
            <person name="Amoako K.K."/>
            <person name="Chaves A.V."/>
            <person name="Ward M.P."/>
            <person name="McAllister T.A."/>
        </authorList>
    </citation>
    <scope>NUCLEOTIDE SEQUENCE [LARGE SCALE GENOMIC DNA]</scope>
    <source>
        <strain evidence="2 3">F1129D 143</strain>
    </source>
</reference>
<dbReference type="Proteomes" id="UP000192477">
    <property type="component" value="Unassembled WGS sequence"/>
</dbReference>
<protein>
    <submittedName>
        <fullName evidence="2">GNAT family N-acetyltransferase</fullName>
    </submittedName>
</protein>
<dbReference type="GO" id="GO:0016747">
    <property type="term" value="F:acyltransferase activity, transferring groups other than amino-acyl groups"/>
    <property type="evidence" value="ECO:0007669"/>
    <property type="project" value="InterPro"/>
</dbReference>
<dbReference type="AlphaFoldDB" id="A0A1V8YB01"/>
<accession>A0A1V8YB01</accession>
<dbReference type="Gene3D" id="3.40.630.30">
    <property type="match status" value="1"/>
</dbReference>
<dbReference type="Pfam" id="PF00583">
    <property type="entry name" value="Acetyltransf_1"/>
    <property type="match status" value="1"/>
</dbReference>
<keyword evidence="2" id="KW-0808">Transferase</keyword>
<gene>
    <name evidence="2" type="ORF">BH747_09435</name>
</gene>
<dbReference type="EMBL" id="MJEA01000009">
    <property type="protein sequence ID" value="OQO69769.1"/>
    <property type="molecule type" value="Genomic_DNA"/>
</dbReference>
<dbReference type="InterPro" id="IPR016181">
    <property type="entry name" value="Acyl_CoA_acyltransferase"/>
</dbReference>
<name>A0A1V8YB01_9ENTE</name>
<dbReference type="OrthoDB" id="9796381at2"/>
<dbReference type="CDD" id="cd04301">
    <property type="entry name" value="NAT_SF"/>
    <property type="match status" value="1"/>
</dbReference>
<dbReference type="InterPro" id="IPR000182">
    <property type="entry name" value="GNAT_dom"/>
</dbReference>
<dbReference type="SUPFAM" id="SSF55729">
    <property type="entry name" value="Acyl-CoA N-acyltransferases (Nat)"/>
    <property type="match status" value="1"/>
</dbReference>
<evidence type="ECO:0000313" key="3">
    <source>
        <dbReference type="Proteomes" id="UP000192477"/>
    </source>
</evidence>
<proteinExistence type="predicted"/>
<feature type="domain" description="N-acetyltransferase" evidence="1">
    <location>
        <begin position="3"/>
        <end position="173"/>
    </location>
</feature>
<evidence type="ECO:0000313" key="2">
    <source>
        <dbReference type="EMBL" id="OQO69769.1"/>
    </source>
</evidence>
<dbReference type="RefSeq" id="WP_081184153.1">
    <property type="nucleotide sequence ID" value="NZ_MJEA01000009.1"/>
</dbReference>
<comment type="caution">
    <text evidence="2">The sequence shown here is derived from an EMBL/GenBank/DDBJ whole genome shotgun (WGS) entry which is preliminary data.</text>
</comment>